<dbReference type="PANTHER" id="PTHR42812">
    <property type="entry name" value="BETA-XYLOSIDASE"/>
    <property type="match status" value="1"/>
</dbReference>
<dbReference type="InterPro" id="IPR006710">
    <property type="entry name" value="Glyco_hydro_43"/>
</dbReference>
<evidence type="ECO:0000256" key="1">
    <source>
        <dbReference type="ARBA" id="ARBA00009865"/>
    </source>
</evidence>
<evidence type="ECO:0000256" key="2">
    <source>
        <dbReference type="ARBA" id="ARBA00022801"/>
    </source>
</evidence>
<feature type="domain" description="Beta-xylosidase C-terminal Concanavalin A-like" evidence="5">
    <location>
        <begin position="361"/>
        <end position="508"/>
    </location>
</feature>
<evidence type="ECO:0000256" key="3">
    <source>
        <dbReference type="ARBA" id="ARBA00023295"/>
    </source>
</evidence>
<keyword evidence="3 4" id="KW-0326">Glycosidase</keyword>
<sequence length="519" mass="56517">MTLFNCQPARRIASGFHPDPTICEKPDGGYYMVNSSFEFFPGMPVFESEDGEHWRKIGDAMNREAQFPYETMGNSQGIYAPTLRWHDGTYYLIVTNVNKGNMILTTADPHAGWSDPIWVEGWPGIDPSLFFDDDGTAYICGNEGGEPDENGEREPAGIYLSKIDVETGTVLTKRQRICGGITGSNPEGPHMYKRGGTYYLMWAEGGTESGHMENIARSSSPTGPYEMYPGNPLITNRSTHLTLQAIGHCDCAHFDADSTLMVFHGTRNNDEYPAQGWIGREPYAVWFTWQDGWPCLADQSYDCALDGCGESLERDVEWITPAIDKAGRFTVSGGDKHAAATCVPRADGLLCDSNGVTIDVHAADQSFDLTDGPTMVGTRQTDFRCEFGATIADARELTHGETGVAVYANANHYLTLGVHAADDDGLLRVEAVAHNAGLVSVVGAVNESADATLRLVVRGDDYGYAFAVRNTFTGEEQPLGRIPGKVLSFVNAGGFTGILLGVYAHGRGEITFTDVRYTV</sequence>
<keyword evidence="7" id="KW-1185">Reference proteome</keyword>
<comment type="caution">
    <text evidence="6">The sequence shown here is derived from an EMBL/GenBank/DDBJ whole genome shotgun (WGS) entry which is preliminary data.</text>
</comment>
<reference evidence="6 7" key="1">
    <citation type="journal article" date="2021" name="Environ. Microbiol.">
        <title>Genetic insights into the dark matter of the mammalian gut microbiota through targeted genome reconstruction.</title>
        <authorList>
            <person name="Lugli G.A."/>
            <person name="Alessandri G."/>
            <person name="Milani C."/>
            <person name="Viappiani A."/>
            <person name="Fontana F."/>
            <person name="Tarracchini C."/>
            <person name="Mancabelli L."/>
            <person name="Argentini C."/>
            <person name="Ruiz L."/>
            <person name="Margolles A."/>
            <person name="van Sinderen D."/>
            <person name="Turroni F."/>
            <person name="Ventura M."/>
        </authorList>
    </citation>
    <scope>NUCLEOTIDE SEQUENCE [LARGE SCALE GENOMIC DNA]</scope>
    <source>
        <strain evidence="6 7">MA1</strain>
    </source>
</reference>
<dbReference type="InterPro" id="IPR013320">
    <property type="entry name" value="ConA-like_dom_sf"/>
</dbReference>
<dbReference type="Gene3D" id="2.60.120.200">
    <property type="match status" value="1"/>
</dbReference>
<proteinExistence type="inferred from homology"/>
<dbReference type="PANTHER" id="PTHR42812:SF12">
    <property type="entry name" value="BETA-XYLOSIDASE-RELATED"/>
    <property type="match status" value="1"/>
</dbReference>
<evidence type="ECO:0000313" key="7">
    <source>
        <dbReference type="Proteomes" id="UP000710815"/>
    </source>
</evidence>
<evidence type="ECO:0000313" key="6">
    <source>
        <dbReference type="EMBL" id="MCH9276047.1"/>
    </source>
</evidence>
<evidence type="ECO:0000259" key="5">
    <source>
        <dbReference type="Pfam" id="PF17851"/>
    </source>
</evidence>
<dbReference type="EMBL" id="JAFEJT020000025">
    <property type="protein sequence ID" value="MCH9276047.1"/>
    <property type="molecule type" value="Genomic_DNA"/>
</dbReference>
<dbReference type="Proteomes" id="UP000710815">
    <property type="component" value="Unassembled WGS sequence"/>
</dbReference>
<dbReference type="SUPFAM" id="SSF49899">
    <property type="entry name" value="Concanavalin A-like lectins/glucanases"/>
    <property type="match status" value="1"/>
</dbReference>
<accession>A0ABS9VVG0</accession>
<reference evidence="6 7" key="2">
    <citation type="journal article" date="2021" name="Syst. Appl. Microbiol.">
        <title>Phylogenetic classification of ten novel species belonging to the genus Bifidobacterium comprising B. phasiani sp. nov., B. pongonis sp. nov., B. saguinibicoloris sp. nov., B. colobi sp. nov., B. simiiventris sp. nov., B. santillanense sp. nov., B. miconis sp. nov., B. amazonense sp. nov., B. pluvialisilvae sp. nov., and B. miconisargentati sp. nov.</title>
        <authorList>
            <person name="Lugli G.A."/>
            <person name="Calvete-Torre I."/>
            <person name="Alessandri G."/>
            <person name="Milani C."/>
            <person name="Turroni F."/>
            <person name="Laiolo P."/>
            <person name="Ossiprandi M.C."/>
            <person name="Margolles A."/>
            <person name="Ruiz L."/>
            <person name="Ventura M."/>
        </authorList>
    </citation>
    <scope>NUCLEOTIDE SEQUENCE [LARGE SCALE GENOMIC DNA]</scope>
    <source>
        <strain evidence="6 7">MA1</strain>
    </source>
</reference>
<dbReference type="InterPro" id="IPR041542">
    <property type="entry name" value="GH43_C2"/>
</dbReference>
<dbReference type="InterPro" id="IPR023296">
    <property type="entry name" value="Glyco_hydro_beta-prop_sf"/>
</dbReference>
<dbReference type="Pfam" id="PF17851">
    <property type="entry name" value="GH43_C2"/>
    <property type="match status" value="1"/>
</dbReference>
<dbReference type="RefSeq" id="WP_241513750.1">
    <property type="nucleotide sequence ID" value="NZ_JAFEJT020000025.1"/>
</dbReference>
<comment type="similarity">
    <text evidence="1 4">Belongs to the glycosyl hydrolase 43 family.</text>
</comment>
<dbReference type="Pfam" id="PF04616">
    <property type="entry name" value="Glyco_hydro_43"/>
    <property type="match status" value="1"/>
</dbReference>
<gene>
    <name evidence="6" type="ORF">JS533_007135</name>
</gene>
<keyword evidence="2 4" id="KW-0378">Hydrolase</keyword>
<dbReference type="Gene3D" id="2.115.10.20">
    <property type="entry name" value="Glycosyl hydrolase domain, family 43"/>
    <property type="match status" value="1"/>
</dbReference>
<name>A0ABS9VVG0_9BIFI</name>
<dbReference type="SUPFAM" id="SSF75005">
    <property type="entry name" value="Arabinanase/levansucrase/invertase"/>
    <property type="match status" value="1"/>
</dbReference>
<dbReference type="InterPro" id="IPR051795">
    <property type="entry name" value="Glycosyl_Hydrlase_43"/>
</dbReference>
<dbReference type="GO" id="GO:0016787">
    <property type="term" value="F:hydrolase activity"/>
    <property type="evidence" value="ECO:0007669"/>
    <property type="project" value="UniProtKB-KW"/>
</dbReference>
<organism evidence="6 7">
    <name type="scientific">Bifidobacterium amazonense</name>
    <dbReference type="NCBI Taxonomy" id="2809027"/>
    <lineage>
        <taxon>Bacteria</taxon>
        <taxon>Bacillati</taxon>
        <taxon>Actinomycetota</taxon>
        <taxon>Actinomycetes</taxon>
        <taxon>Bifidobacteriales</taxon>
        <taxon>Bifidobacteriaceae</taxon>
        <taxon>Bifidobacterium</taxon>
    </lineage>
</organism>
<dbReference type="CDD" id="cd18617">
    <property type="entry name" value="GH43_XynB-like"/>
    <property type="match status" value="1"/>
</dbReference>
<evidence type="ECO:0000256" key="4">
    <source>
        <dbReference type="RuleBase" id="RU361187"/>
    </source>
</evidence>
<protein>
    <submittedName>
        <fullName evidence="6">Glycoside hydrolase family 43 protein</fullName>
    </submittedName>
</protein>